<accession>A0A0E0J2G7</accession>
<dbReference type="AlphaFoldDB" id="A0A0E0J2G7"/>
<organism evidence="1">
    <name type="scientific">Oryza nivara</name>
    <name type="common">Indian wild rice</name>
    <name type="synonym">Oryza sativa f. spontanea</name>
    <dbReference type="NCBI Taxonomy" id="4536"/>
    <lineage>
        <taxon>Eukaryota</taxon>
        <taxon>Viridiplantae</taxon>
        <taxon>Streptophyta</taxon>
        <taxon>Embryophyta</taxon>
        <taxon>Tracheophyta</taxon>
        <taxon>Spermatophyta</taxon>
        <taxon>Magnoliopsida</taxon>
        <taxon>Liliopsida</taxon>
        <taxon>Poales</taxon>
        <taxon>Poaceae</taxon>
        <taxon>BOP clade</taxon>
        <taxon>Oryzoideae</taxon>
        <taxon>Oryzeae</taxon>
        <taxon>Oryzinae</taxon>
        <taxon>Oryza</taxon>
    </lineage>
</organism>
<evidence type="ECO:0000313" key="2">
    <source>
        <dbReference type="Proteomes" id="UP000006591"/>
    </source>
</evidence>
<sequence length="63" mass="6596">MEVCGRAASRRELCGDACAAPGVQDLAWLCGNQVATHGRLASRETGSHAKTAVINSGRINNMI</sequence>
<dbReference type="Gramene" id="ONIVA11G14640.1">
    <property type="protein sequence ID" value="ONIVA11G14640.1"/>
    <property type="gene ID" value="ONIVA11G14640"/>
</dbReference>
<dbReference type="EnsemblPlants" id="ONIVA11G14640.1">
    <property type="protein sequence ID" value="ONIVA11G14640.1"/>
    <property type="gene ID" value="ONIVA11G14640"/>
</dbReference>
<reference evidence="1" key="2">
    <citation type="submission" date="2018-04" db="EMBL/GenBank/DDBJ databases">
        <title>OnivRS2 (Oryza nivara Reference Sequence Version 2).</title>
        <authorList>
            <person name="Zhang J."/>
            <person name="Kudrna D."/>
            <person name="Lee S."/>
            <person name="Talag J."/>
            <person name="Rajasekar S."/>
            <person name="Welchert J."/>
            <person name="Hsing Y.-I."/>
            <person name="Wing R.A."/>
        </authorList>
    </citation>
    <scope>NUCLEOTIDE SEQUENCE [LARGE SCALE GENOMIC DNA]</scope>
    <source>
        <strain evidence="1">SL10</strain>
    </source>
</reference>
<protein>
    <submittedName>
        <fullName evidence="1">Uncharacterized protein</fullName>
    </submittedName>
</protein>
<name>A0A0E0J2G7_ORYNI</name>
<dbReference type="Proteomes" id="UP000006591">
    <property type="component" value="Chromosome 11"/>
</dbReference>
<proteinExistence type="predicted"/>
<keyword evidence="2" id="KW-1185">Reference proteome</keyword>
<evidence type="ECO:0000313" key="1">
    <source>
        <dbReference type="EnsemblPlants" id="ONIVA11G14640.1"/>
    </source>
</evidence>
<reference evidence="1" key="1">
    <citation type="submission" date="2015-04" db="UniProtKB">
        <authorList>
            <consortium name="EnsemblPlants"/>
        </authorList>
    </citation>
    <scope>IDENTIFICATION</scope>
    <source>
        <strain evidence="1">SL10</strain>
    </source>
</reference>
<dbReference type="HOGENOM" id="CLU_2889673_0_0_1"/>